<dbReference type="RefSeq" id="WP_071972266.1">
    <property type="nucleotide sequence ID" value="NZ_CP018076.1"/>
</dbReference>
<dbReference type="InterPro" id="IPR000843">
    <property type="entry name" value="HTH_LacI"/>
</dbReference>
<dbReference type="Gene3D" id="1.10.260.40">
    <property type="entry name" value="lambda repressor-like DNA-binding domains"/>
    <property type="match status" value="1"/>
</dbReference>
<evidence type="ECO:0000256" key="1">
    <source>
        <dbReference type="ARBA" id="ARBA00023015"/>
    </source>
</evidence>
<gene>
    <name evidence="5" type="ORF">BOO69_11295</name>
</gene>
<dbReference type="PROSITE" id="PS50932">
    <property type="entry name" value="HTH_LACI_2"/>
    <property type="match status" value="1"/>
</dbReference>
<keyword evidence="6" id="KW-1185">Reference proteome</keyword>
<dbReference type="AlphaFoldDB" id="A0A1J0WIB9"/>
<dbReference type="Pfam" id="PF00532">
    <property type="entry name" value="Peripla_BP_1"/>
    <property type="match status" value="1"/>
</dbReference>
<proteinExistence type="predicted"/>
<feature type="domain" description="HTH lacI-type" evidence="4">
    <location>
        <begin position="18"/>
        <end position="72"/>
    </location>
</feature>
<dbReference type="Pfam" id="PF00356">
    <property type="entry name" value="LacI"/>
    <property type="match status" value="1"/>
</dbReference>
<organism evidence="5 6">
    <name type="scientific">Sulfitobacter alexandrii</name>
    <dbReference type="NCBI Taxonomy" id="1917485"/>
    <lineage>
        <taxon>Bacteria</taxon>
        <taxon>Pseudomonadati</taxon>
        <taxon>Pseudomonadota</taxon>
        <taxon>Alphaproteobacteria</taxon>
        <taxon>Rhodobacterales</taxon>
        <taxon>Roseobacteraceae</taxon>
        <taxon>Sulfitobacter</taxon>
    </lineage>
</organism>
<dbReference type="Proteomes" id="UP000181897">
    <property type="component" value="Chromosome"/>
</dbReference>
<dbReference type="CDD" id="cd01575">
    <property type="entry name" value="PBP1_GntR"/>
    <property type="match status" value="1"/>
</dbReference>
<dbReference type="OrthoDB" id="7170131at2"/>
<dbReference type="GO" id="GO:0000976">
    <property type="term" value="F:transcription cis-regulatory region binding"/>
    <property type="evidence" value="ECO:0007669"/>
    <property type="project" value="TreeGrafter"/>
</dbReference>
<keyword evidence="2" id="KW-0238">DNA-binding</keyword>
<evidence type="ECO:0000259" key="4">
    <source>
        <dbReference type="PROSITE" id="PS50932"/>
    </source>
</evidence>
<evidence type="ECO:0000256" key="3">
    <source>
        <dbReference type="ARBA" id="ARBA00023163"/>
    </source>
</evidence>
<dbReference type="SMART" id="SM00354">
    <property type="entry name" value="HTH_LACI"/>
    <property type="match status" value="1"/>
</dbReference>
<dbReference type="Gene3D" id="3.40.50.2300">
    <property type="match status" value="2"/>
</dbReference>
<dbReference type="CDD" id="cd01392">
    <property type="entry name" value="HTH_LacI"/>
    <property type="match status" value="1"/>
</dbReference>
<protein>
    <recommendedName>
        <fullName evidence="4">HTH lacI-type domain-containing protein</fullName>
    </recommendedName>
</protein>
<dbReference type="STRING" id="1917485.BOO69_11295"/>
<keyword evidence="3" id="KW-0804">Transcription</keyword>
<reference evidence="5 6" key="1">
    <citation type="submission" date="2016-11" db="EMBL/GenBank/DDBJ databases">
        <title>Complete genome sequence of Sulfitobacter sp. AM1-D1, a toxic bacteria associated with marine dinoflagellate Alexandrium minutum in East China Sea.</title>
        <authorList>
            <person name="Yang Q."/>
            <person name="Zhang X."/>
            <person name="Tian X."/>
        </authorList>
    </citation>
    <scope>NUCLEOTIDE SEQUENCE [LARGE SCALE GENOMIC DNA]</scope>
    <source>
        <strain evidence="5 6">AM1-D1</strain>
    </source>
</reference>
<dbReference type="PANTHER" id="PTHR30146">
    <property type="entry name" value="LACI-RELATED TRANSCRIPTIONAL REPRESSOR"/>
    <property type="match status" value="1"/>
</dbReference>
<dbReference type="SUPFAM" id="SSF53822">
    <property type="entry name" value="Periplasmic binding protein-like I"/>
    <property type="match status" value="1"/>
</dbReference>
<dbReference type="SUPFAM" id="SSF47413">
    <property type="entry name" value="lambda repressor-like DNA-binding domains"/>
    <property type="match status" value="1"/>
</dbReference>
<dbReference type="InterPro" id="IPR001761">
    <property type="entry name" value="Peripla_BP/Lac1_sug-bd_dom"/>
</dbReference>
<dbReference type="InterPro" id="IPR010982">
    <property type="entry name" value="Lambda_DNA-bd_dom_sf"/>
</dbReference>
<sequence>MEEDGIRYRRPKQRQAKVLMRDVARMAGVSTQTVSRYFRTPDTITAENRERISRAVAETGYFPNPAASSLSANRTNLVAVIVPTIDHSIFSEIVAGLTSVTEAANQMLLIAHNGYSVEKEEQLVERFLAYNVSGIALVGQLHSDRTREMLQRSGTPTVELLECDAPPIDMAVGLSNFTASYEITKGLIDRGRCNIGFISAPTDGNDRVRQRLKGYSAALSDAGLPILHQHIAHGQFAIENGARAFDEMYRRSPGIDAIVSNDILGLGVQLQCRRMNLSVPADVAITGFDNLELSSILDTRLTTIKMDTRAMGVAAGQKLLARQVLSDIDDPVTRFPYEILWRETTP</sequence>
<accession>A0A1J0WIB9</accession>
<dbReference type="KEGG" id="suam:BOO69_11295"/>
<name>A0A1J0WIB9_9RHOB</name>
<dbReference type="GO" id="GO:0003700">
    <property type="term" value="F:DNA-binding transcription factor activity"/>
    <property type="evidence" value="ECO:0007669"/>
    <property type="project" value="TreeGrafter"/>
</dbReference>
<keyword evidence="1" id="KW-0805">Transcription regulation</keyword>
<dbReference type="PANTHER" id="PTHR30146:SF33">
    <property type="entry name" value="TRANSCRIPTIONAL REGULATOR"/>
    <property type="match status" value="1"/>
</dbReference>
<dbReference type="EMBL" id="CP018076">
    <property type="protein sequence ID" value="APE43928.1"/>
    <property type="molecule type" value="Genomic_DNA"/>
</dbReference>
<evidence type="ECO:0000256" key="2">
    <source>
        <dbReference type="ARBA" id="ARBA00023125"/>
    </source>
</evidence>
<evidence type="ECO:0000313" key="5">
    <source>
        <dbReference type="EMBL" id="APE43928.1"/>
    </source>
</evidence>
<evidence type="ECO:0000313" key="6">
    <source>
        <dbReference type="Proteomes" id="UP000181897"/>
    </source>
</evidence>
<dbReference type="InterPro" id="IPR028082">
    <property type="entry name" value="Peripla_BP_I"/>
</dbReference>